<dbReference type="AlphaFoldDB" id="A0A6P8J3A3"/>
<name>A0A6P8J3A3_ACTTE</name>
<dbReference type="RefSeq" id="XP_031574476.1">
    <property type="nucleotide sequence ID" value="XM_031718616.1"/>
</dbReference>
<evidence type="ECO:0000313" key="2">
    <source>
        <dbReference type="RefSeq" id="XP_031574476.1"/>
    </source>
</evidence>
<protein>
    <submittedName>
        <fullName evidence="2">Uncharacterized protein LOC116308238</fullName>
    </submittedName>
</protein>
<dbReference type="Proteomes" id="UP000515163">
    <property type="component" value="Unplaced"/>
</dbReference>
<evidence type="ECO:0000313" key="1">
    <source>
        <dbReference type="Proteomes" id="UP000515163"/>
    </source>
</evidence>
<proteinExistence type="predicted"/>
<organism evidence="1 2">
    <name type="scientific">Actinia tenebrosa</name>
    <name type="common">Australian red waratah sea anemone</name>
    <dbReference type="NCBI Taxonomy" id="6105"/>
    <lineage>
        <taxon>Eukaryota</taxon>
        <taxon>Metazoa</taxon>
        <taxon>Cnidaria</taxon>
        <taxon>Anthozoa</taxon>
        <taxon>Hexacorallia</taxon>
        <taxon>Actiniaria</taxon>
        <taxon>Actiniidae</taxon>
        <taxon>Actinia</taxon>
    </lineage>
</organism>
<keyword evidence="1" id="KW-1185">Reference proteome</keyword>
<gene>
    <name evidence="2" type="primary">LOC116308238</name>
</gene>
<dbReference type="GeneID" id="116308238"/>
<dbReference type="OrthoDB" id="5958230at2759"/>
<dbReference type="KEGG" id="aten:116308238"/>
<dbReference type="InParanoid" id="A0A6P8J3A3"/>
<accession>A0A6P8J3A3</accession>
<reference evidence="2" key="1">
    <citation type="submission" date="2025-08" db="UniProtKB">
        <authorList>
            <consortium name="RefSeq"/>
        </authorList>
    </citation>
    <scope>IDENTIFICATION</scope>
    <source>
        <tissue evidence="2">Tentacle</tissue>
    </source>
</reference>
<sequence>MEGRDMWKKQGQFGPYLKDEAFLIAASRAREFFKRNNDWGKTKSNPQFRKTGKCLELLYITAARYLFVTHVLLEVSKGTMMSCGKDEALNRIPSSVCYPEPYGTASCTSDYDVGLIGKDSGSVTAKFNKYFQDPSNGFGKPSELVFDTNVYAFTLEYAMPSIFSGLPSNFENQVKAAEGTINYQMQELASSYYKVFKYNQEFAEKLWETALLNLQSDSARTTALQTWRSQIKALDSQVPLAKVSRAAHNEKYQQLVEQISVLQNGYGSPKDSLAILAKALLYAAEAYHTRGAIRHVVGGTQMKLNQYQTAKLPLNDLWVSMIENWGESIKEYIHCQGKILEECLLKMSKYMWRMFAAMKFLRQGIPAPKRGGLVSFAGVKDPETMMSYWLDVYKRRGVNMVSSNENFVKNFFLMLDCPLERLGQPLSFQCMQSINNKVDIYNRKMADPKINKEGMQNDAQQNDSESEDYYGKFIDEIMQS</sequence>